<dbReference type="KEGG" id="rmr:Rmar_1899"/>
<accession>D0MJX4</accession>
<gene>
    <name evidence="1" type="ordered locus">Rmar_1899</name>
</gene>
<dbReference type="OrthoDB" id="1493845at2"/>
<dbReference type="AlphaFoldDB" id="D0MJX4"/>
<evidence type="ECO:0000313" key="1">
    <source>
        <dbReference type="EMBL" id="ACY48782.1"/>
    </source>
</evidence>
<protein>
    <submittedName>
        <fullName evidence="1">Uncharacterized protein</fullName>
    </submittedName>
</protein>
<evidence type="ECO:0000313" key="2">
    <source>
        <dbReference type="Proteomes" id="UP000002221"/>
    </source>
</evidence>
<organism evidence="1 2">
    <name type="scientific">Rhodothermus marinus (strain ATCC 43812 / DSM 4252 / R-10)</name>
    <name type="common">Rhodothermus obamensis</name>
    <dbReference type="NCBI Taxonomy" id="518766"/>
    <lineage>
        <taxon>Bacteria</taxon>
        <taxon>Pseudomonadati</taxon>
        <taxon>Rhodothermota</taxon>
        <taxon>Rhodothermia</taxon>
        <taxon>Rhodothermales</taxon>
        <taxon>Rhodothermaceae</taxon>
        <taxon>Rhodothermus</taxon>
    </lineage>
</organism>
<dbReference type="STRING" id="518766.Rmar_1899"/>
<sequence length="215" mass="24539">MKHRAVDEWLALLAPAFRQPLRQVEDLINADPELQQWLQEAAFQAAMEASWQSDPYALSAAYQRLQDELKARFGELAEAIARITHGLGRLRLNWQPDAPHYSRVEIDFGRDYTVDLFMTLTDPLRDALQRSLERLRALIPLDDPYPRRPHQATALLFYQGQAPALRLLDHLTPAGRQQTAIIFLTDRKPSSEMPPETALQVLHAYLSGTSESDRS</sequence>
<dbReference type="HOGENOM" id="CLU_1282393_0_0_10"/>
<name>D0MJX4_RHOM4</name>
<reference evidence="1 2" key="1">
    <citation type="journal article" date="2009" name="Stand. Genomic Sci.">
        <title>Complete genome sequence of Rhodothermus marinus type strain (R-10).</title>
        <authorList>
            <person name="Nolan M."/>
            <person name="Tindall B.J."/>
            <person name="Pomrenke H."/>
            <person name="Lapidus A."/>
            <person name="Copeland A."/>
            <person name="Glavina Del Rio T."/>
            <person name="Lucas S."/>
            <person name="Chen F."/>
            <person name="Tice H."/>
            <person name="Cheng J.F."/>
            <person name="Saunders E."/>
            <person name="Han C."/>
            <person name="Bruce D."/>
            <person name="Goodwin L."/>
            <person name="Chain P."/>
            <person name="Pitluck S."/>
            <person name="Ovchinikova G."/>
            <person name="Pati A."/>
            <person name="Ivanova N."/>
            <person name="Mavromatis K."/>
            <person name="Chen A."/>
            <person name="Palaniappan K."/>
            <person name="Land M."/>
            <person name="Hauser L."/>
            <person name="Chang Y.J."/>
            <person name="Jeffries C.D."/>
            <person name="Brettin T."/>
            <person name="Goker M."/>
            <person name="Bristow J."/>
            <person name="Eisen J.A."/>
            <person name="Markowitz V."/>
            <person name="Hugenholtz P."/>
            <person name="Kyrpides N.C."/>
            <person name="Klenk H.P."/>
            <person name="Detter J.C."/>
        </authorList>
    </citation>
    <scope>NUCLEOTIDE SEQUENCE [LARGE SCALE GENOMIC DNA]</scope>
    <source>
        <strain evidence="2">ATCC 43812 / DSM 4252 / R-10</strain>
    </source>
</reference>
<proteinExistence type="predicted"/>
<keyword evidence="2" id="KW-1185">Reference proteome</keyword>
<dbReference type="EMBL" id="CP001807">
    <property type="protein sequence ID" value="ACY48782.1"/>
    <property type="molecule type" value="Genomic_DNA"/>
</dbReference>
<dbReference type="RefSeq" id="WP_012844393.1">
    <property type="nucleotide sequence ID" value="NC_013501.1"/>
</dbReference>
<dbReference type="eggNOG" id="ENOG50310N6">
    <property type="taxonomic scope" value="Bacteria"/>
</dbReference>
<dbReference type="Proteomes" id="UP000002221">
    <property type="component" value="Chromosome"/>
</dbReference>